<proteinExistence type="predicted"/>
<dbReference type="PANTHER" id="PTHR43065:SF10">
    <property type="entry name" value="PEROXIDE STRESS-ACTIVATED HISTIDINE KINASE MAK3"/>
    <property type="match status" value="1"/>
</dbReference>
<keyword evidence="7" id="KW-0418">Kinase</keyword>
<keyword evidence="9" id="KW-0902">Two-component regulatory system</keyword>
<dbReference type="GO" id="GO:0016020">
    <property type="term" value="C:membrane"/>
    <property type="evidence" value="ECO:0007669"/>
    <property type="project" value="UniProtKB-SubCell"/>
</dbReference>
<keyword evidence="10" id="KW-0812">Transmembrane</keyword>
<name>A0A956NAT7_UNCEI</name>
<dbReference type="SUPFAM" id="SSF47384">
    <property type="entry name" value="Homodimeric domain of signal transducing histidine kinase"/>
    <property type="match status" value="1"/>
</dbReference>
<dbReference type="InterPro" id="IPR036890">
    <property type="entry name" value="HATPase_C_sf"/>
</dbReference>
<dbReference type="InterPro" id="IPR003594">
    <property type="entry name" value="HATPase_dom"/>
</dbReference>
<feature type="domain" description="HAMP" evidence="12">
    <location>
        <begin position="305"/>
        <end position="357"/>
    </location>
</feature>
<feature type="domain" description="Histidine kinase" evidence="11">
    <location>
        <begin position="381"/>
        <end position="602"/>
    </location>
</feature>
<dbReference type="Gene3D" id="6.10.340.10">
    <property type="match status" value="1"/>
</dbReference>
<dbReference type="PANTHER" id="PTHR43065">
    <property type="entry name" value="SENSOR HISTIDINE KINASE"/>
    <property type="match status" value="1"/>
</dbReference>
<dbReference type="Pfam" id="PF02518">
    <property type="entry name" value="HATPase_c"/>
    <property type="match status" value="1"/>
</dbReference>
<dbReference type="EC" id="2.7.13.3" evidence="3"/>
<evidence type="ECO:0000256" key="7">
    <source>
        <dbReference type="ARBA" id="ARBA00022777"/>
    </source>
</evidence>
<evidence type="ECO:0000313" key="14">
    <source>
        <dbReference type="Proteomes" id="UP000739538"/>
    </source>
</evidence>
<evidence type="ECO:0000256" key="8">
    <source>
        <dbReference type="ARBA" id="ARBA00022840"/>
    </source>
</evidence>
<dbReference type="EMBL" id="JAGQHS010000024">
    <property type="protein sequence ID" value="MCA9755503.1"/>
    <property type="molecule type" value="Genomic_DNA"/>
</dbReference>
<organism evidence="13 14">
    <name type="scientific">Eiseniibacteriota bacterium</name>
    <dbReference type="NCBI Taxonomy" id="2212470"/>
    <lineage>
        <taxon>Bacteria</taxon>
        <taxon>Candidatus Eiseniibacteriota</taxon>
    </lineage>
</organism>
<gene>
    <name evidence="13" type="ORF">KDA27_06855</name>
</gene>
<dbReference type="Pfam" id="PF00512">
    <property type="entry name" value="HisKA"/>
    <property type="match status" value="1"/>
</dbReference>
<dbReference type="CDD" id="cd06225">
    <property type="entry name" value="HAMP"/>
    <property type="match status" value="1"/>
</dbReference>
<evidence type="ECO:0000259" key="12">
    <source>
        <dbReference type="PROSITE" id="PS50885"/>
    </source>
</evidence>
<accession>A0A956NAT7</accession>
<comment type="catalytic activity">
    <reaction evidence="1">
        <text>ATP + protein L-histidine = ADP + protein N-phospho-L-histidine.</text>
        <dbReference type="EC" id="2.7.13.3"/>
    </reaction>
</comment>
<dbReference type="PROSITE" id="PS50885">
    <property type="entry name" value="HAMP"/>
    <property type="match status" value="1"/>
</dbReference>
<comment type="subcellular location">
    <subcellularLocation>
        <location evidence="2">Membrane</location>
    </subcellularLocation>
</comment>
<dbReference type="SMART" id="SM00388">
    <property type="entry name" value="HisKA"/>
    <property type="match status" value="1"/>
</dbReference>
<dbReference type="GO" id="GO:0000155">
    <property type="term" value="F:phosphorelay sensor kinase activity"/>
    <property type="evidence" value="ECO:0007669"/>
    <property type="project" value="InterPro"/>
</dbReference>
<keyword evidence="6" id="KW-0547">Nucleotide-binding</keyword>
<keyword evidence="10" id="KW-0472">Membrane</keyword>
<dbReference type="SMART" id="SM00304">
    <property type="entry name" value="HAMP"/>
    <property type="match status" value="1"/>
</dbReference>
<evidence type="ECO:0000313" key="13">
    <source>
        <dbReference type="EMBL" id="MCA9755503.1"/>
    </source>
</evidence>
<comment type="caution">
    <text evidence="13">The sequence shown here is derived from an EMBL/GenBank/DDBJ whole genome shotgun (WGS) entry which is preliminary data.</text>
</comment>
<dbReference type="Gene3D" id="3.30.565.10">
    <property type="entry name" value="Histidine kinase-like ATPase, C-terminal domain"/>
    <property type="match status" value="1"/>
</dbReference>
<protein>
    <recommendedName>
        <fullName evidence="3">histidine kinase</fullName>
        <ecNumber evidence="3">2.7.13.3</ecNumber>
    </recommendedName>
</protein>
<evidence type="ECO:0000256" key="2">
    <source>
        <dbReference type="ARBA" id="ARBA00004370"/>
    </source>
</evidence>
<sequence>MMHFPIRFKILLALLAVVSVVVTVITYTMANLFHTDKTAYIHDLTSVMALRAADETRSLLQGYRERLQTYAIVLAEESVSEERRFEMVRSLMEGFPECVAITLCDESGAPYSTIYDGETLDAAGLDKNALSTELESLGVPWERLAHGEPYLRATSFSDRLPSFVLATPIGNGENAATSGFVCGVLDNDGLVRSSLRSGFDSFICDNRGVLLSHRDPDRVRNHTQPDWLPGLSSLALARGITREFVVQEKPMVGGFASSGFDGVITGVQIPKSVAYLASRDLLNRLLFVALALMLFAALGALLGARTITAPLERLAQATRRVGRGEFDVQVEVAGRDEIGGLASSFNRMASELETRDAALHQAQAQLVQSEKMAAFGQLGAGIAHEVKNPLAGILGCAQLSLRTAEDGTPLHANLKLIEKETRRCKDIIESLLKFARQEKAELRHTLLGPVAEDAATIVRHQLELAQVHLDVVVDPDLPYVLANANQIQQVLMNLMINAQQAMAGEPGRVQLRVTTADGPLPGSNDPATQQVVVVVQDDGPGIPPEHRERIFEPFFTTKPSGVGTGLGLSVSYGIIRDHGGAITVESEMGVGTEFRLAFPIVGSDRKEGTGPEVPPAAAA</sequence>
<dbReference type="GO" id="GO:0005524">
    <property type="term" value="F:ATP binding"/>
    <property type="evidence" value="ECO:0007669"/>
    <property type="project" value="UniProtKB-KW"/>
</dbReference>
<dbReference type="InterPro" id="IPR003660">
    <property type="entry name" value="HAMP_dom"/>
</dbReference>
<dbReference type="InterPro" id="IPR005467">
    <property type="entry name" value="His_kinase_dom"/>
</dbReference>
<evidence type="ECO:0000256" key="10">
    <source>
        <dbReference type="SAM" id="Phobius"/>
    </source>
</evidence>
<evidence type="ECO:0000256" key="9">
    <source>
        <dbReference type="ARBA" id="ARBA00023012"/>
    </source>
</evidence>
<keyword evidence="5" id="KW-0808">Transferase</keyword>
<dbReference type="SUPFAM" id="SSF55874">
    <property type="entry name" value="ATPase domain of HSP90 chaperone/DNA topoisomerase II/histidine kinase"/>
    <property type="match status" value="1"/>
</dbReference>
<dbReference type="InterPro" id="IPR003661">
    <property type="entry name" value="HisK_dim/P_dom"/>
</dbReference>
<dbReference type="PRINTS" id="PR00344">
    <property type="entry name" value="BCTRLSENSOR"/>
</dbReference>
<evidence type="ECO:0000256" key="5">
    <source>
        <dbReference type="ARBA" id="ARBA00022679"/>
    </source>
</evidence>
<dbReference type="Proteomes" id="UP000739538">
    <property type="component" value="Unassembled WGS sequence"/>
</dbReference>
<dbReference type="PROSITE" id="PS50109">
    <property type="entry name" value="HIS_KIN"/>
    <property type="match status" value="1"/>
</dbReference>
<keyword evidence="4" id="KW-0597">Phosphoprotein</keyword>
<dbReference type="InterPro" id="IPR036097">
    <property type="entry name" value="HisK_dim/P_sf"/>
</dbReference>
<dbReference type="AlphaFoldDB" id="A0A956NAT7"/>
<evidence type="ECO:0000259" key="11">
    <source>
        <dbReference type="PROSITE" id="PS50109"/>
    </source>
</evidence>
<dbReference type="CDD" id="cd00082">
    <property type="entry name" value="HisKA"/>
    <property type="match status" value="1"/>
</dbReference>
<reference evidence="13" key="2">
    <citation type="journal article" date="2021" name="Microbiome">
        <title>Successional dynamics and alternative stable states in a saline activated sludge microbial community over 9 years.</title>
        <authorList>
            <person name="Wang Y."/>
            <person name="Ye J."/>
            <person name="Ju F."/>
            <person name="Liu L."/>
            <person name="Boyd J.A."/>
            <person name="Deng Y."/>
            <person name="Parks D.H."/>
            <person name="Jiang X."/>
            <person name="Yin X."/>
            <person name="Woodcroft B.J."/>
            <person name="Tyson G.W."/>
            <person name="Hugenholtz P."/>
            <person name="Polz M.F."/>
            <person name="Zhang T."/>
        </authorList>
    </citation>
    <scope>NUCLEOTIDE SEQUENCE</scope>
    <source>
        <strain evidence="13">HKST-UBA02</strain>
    </source>
</reference>
<dbReference type="Pfam" id="PF00672">
    <property type="entry name" value="HAMP"/>
    <property type="match status" value="1"/>
</dbReference>
<evidence type="ECO:0000256" key="3">
    <source>
        <dbReference type="ARBA" id="ARBA00012438"/>
    </source>
</evidence>
<keyword evidence="10" id="KW-1133">Transmembrane helix</keyword>
<dbReference type="Gene3D" id="1.10.287.130">
    <property type="match status" value="1"/>
</dbReference>
<dbReference type="InterPro" id="IPR004358">
    <property type="entry name" value="Sig_transdc_His_kin-like_C"/>
</dbReference>
<evidence type="ECO:0000256" key="4">
    <source>
        <dbReference type="ARBA" id="ARBA00022553"/>
    </source>
</evidence>
<dbReference type="SUPFAM" id="SSF158472">
    <property type="entry name" value="HAMP domain-like"/>
    <property type="match status" value="1"/>
</dbReference>
<reference evidence="13" key="1">
    <citation type="submission" date="2020-04" db="EMBL/GenBank/DDBJ databases">
        <authorList>
            <person name="Zhang T."/>
        </authorList>
    </citation>
    <scope>NUCLEOTIDE SEQUENCE</scope>
    <source>
        <strain evidence="13">HKST-UBA02</strain>
    </source>
</reference>
<evidence type="ECO:0000256" key="6">
    <source>
        <dbReference type="ARBA" id="ARBA00022741"/>
    </source>
</evidence>
<dbReference type="SMART" id="SM00387">
    <property type="entry name" value="HATPase_c"/>
    <property type="match status" value="1"/>
</dbReference>
<keyword evidence="8" id="KW-0067">ATP-binding</keyword>
<feature type="transmembrane region" description="Helical" evidence="10">
    <location>
        <begin position="285"/>
        <end position="304"/>
    </location>
</feature>
<evidence type="ECO:0000256" key="1">
    <source>
        <dbReference type="ARBA" id="ARBA00000085"/>
    </source>
</evidence>